<dbReference type="EMBL" id="JAHCVI010000001">
    <property type="protein sequence ID" value="KAG7294576.1"/>
    <property type="molecule type" value="Genomic_DNA"/>
</dbReference>
<name>A0AAD4F7T8_9PEZI</name>
<sequence length="399" mass="42023">MASHNFNSYSPACAVNPCLQQVAGYVDSNPVVQYSACVSMFGSPVATTVTPTGDVVFVTETATVPYTDIVVSLTTEVSSSVRTVTIPTQYFETLTIYSPTIVETATSTVTRGAPVTLAPKMKRRGRCGPKTSSLTSSSEPAEPSTTSTTSAPLFPTAYNCPSLEDYSSACACITAVDTTLPVTADAPVVTSVVPATVSVAVPSTAVSTVTRVDTSTAYVYSTVTVSRQTTRPTTTTTTVTSTSLVIAPTQTAQLVIGSGNYKGKLIDVEPNRGTVEYMPNTTPANIVFNVGGGQPYLAGNPSVKLWATWPGPRDSSISFLTDAQARSSLSQPVICSVAQDGQLTCHTQPGNLSVFAGCNAVIWMNLATWETPECSLTLTLYLNKLKLQDNTSWQVQLPN</sequence>
<gene>
    <name evidence="2" type="ORF">NEMBOFW57_004652</name>
</gene>
<reference evidence="2" key="1">
    <citation type="submission" date="2023-02" db="EMBL/GenBank/DDBJ databases">
        <authorList>
            <person name="Palmer J.M."/>
        </authorList>
    </citation>
    <scope>NUCLEOTIDE SEQUENCE</scope>
    <source>
        <strain evidence="2">FW57</strain>
    </source>
</reference>
<feature type="compositionally biased region" description="Low complexity" evidence="1">
    <location>
        <begin position="131"/>
        <end position="151"/>
    </location>
</feature>
<protein>
    <submittedName>
        <fullName evidence="2">Uncharacterized protein</fullName>
    </submittedName>
</protein>
<dbReference type="AlphaFoldDB" id="A0AAD4F7T8"/>
<dbReference type="Proteomes" id="UP001197093">
    <property type="component" value="Unassembled WGS sequence"/>
</dbReference>
<evidence type="ECO:0000256" key="1">
    <source>
        <dbReference type="SAM" id="MobiDB-lite"/>
    </source>
</evidence>
<evidence type="ECO:0000313" key="3">
    <source>
        <dbReference type="Proteomes" id="UP001197093"/>
    </source>
</evidence>
<keyword evidence="3" id="KW-1185">Reference proteome</keyword>
<feature type="region of interest" description="Disordered" evidence="1">
    <location>
        <begin position="120"/>
        <end position="151"/>
    </location>
</feature>
<accession>A0AAD4F7T8</accession>
<evidence type="ECO:0000313" key="2">
    <source>
        <dbReference type="EMBL" id="KAG7294576.1"/>
    </source>
</evidence>
<comment type="caution">
    <text evidence="2">The sequence shown here is derived from an EMBL/GenBank/DDBJ whole genome shotgun (WGS) entry which is preliminary data.</text>
</comment>
<organism evidence="2 3">
    <name type="scientific">Staphylotrichum longicolle</name>
    <dbReference type="NCBI Taxonomy" id="669026"/>
    <lineage>
        <taxon>Eukaryota</taxon>
        <taxon>Fungi</taxon>
        <taxon>Dikarya</taxon>
        <taxon>Ascomycota</taxon>
        <taxon>Pezizomycotina</taxon>
        <taxon>Sordariomycetes</taxon>
        <taxon>Sordariomycetidae</taxon>
        <taxon>Sordariales</taxon>
        <taxon>Chaetomiaceae</taxon>
        <taxon>Staphylotrichum</taxon>
    </lineage>
</organism>
<proteinExistence type="predicted"/>